<dbReference type="InterPro" id="IPR005119">
    <property type="entry name" value="LysR_subst-bd"/>
</dbReference>
<dbReference type="RefSeq" id="WP_380247561.1">
    <property type="nucleotide sequence ID" value="NZ_JBHUII010000001.1"/>
</dbReference>
<evidence type="ECO:0000256" key="2">
    <source>
        <dbReference type="ARBA" id="ARBA00023015"/>
    </source>
</evidence>
<feature type="domain" description="HTH lysR-type" evidence="5">
    <location>
        <begin position="5"/>
        <end position="62"/>
    </location>
</feature>
<dbReference type="Pfam" id="PF00126">
    <property type="entry name" value="HTH_1"/>
    <property type="match status" value="1"/>
</dbReference>
<accession>A0ABW5BGB8</accession>
<dbReference type="EMBL" id="JBHUII010000001">
    <property type="protein sequence ID" value="MFD2204216.1"/>
    <property type="molecule type" value="Genomic_DNA"/>
</dbReference>
<dbReference type="InterPro" id="IPR000847">
    <property type="entry name" value="LysR_HTH_N"/>
</dbReference>
<gene>
    <name evidence="6" type="ORF">ACFSKO_01260</name>
</gene>
<evidence type="ECO:0000256" key="1">
    <source>
        <dbReference type="ARBA" id="ARBA00009437"/>
    </source>
</evidence>
<protein>
    <submittedName>
        <fullName evidence="6">LysR family transcriptional regulator</fullName>
    </submittedName>
</protein>
<dbReference type="PROSITE" id="PS50931">
    <property type="entry name" value="HTH_LYSR"/>
    <property type="match status" value="1"/>
</dbReference>
<evidence type="ECO:0000256" key="3">
    <source>
        <dbReference type="ARBA" id="ARBA00023125"/>
    </source>
</evidence>
<dbReference type="Gene3D" id="3.40.190.290">
    <property type="match status" value="1"/>
</dbReference>
<evidence type="ECO:0000259" key="5">
    <source>
        <dbReference type="PROSITE" id="PS50931"/>
    </source>
</evidence>
<dbReference type="PANTHER" id="PTHR30126:SF88">
    <property type="entry name" value="TRANSCRIPTIONAL REGULATOR-RELATED"/>
    <property type="match status" value="1"/>
</dbReference>
<evidence type="ECO:0000313" key="7">
    <source>
        <dbReference type="Proteomes" id="UP001597294"/>
    </source>
</evidence>
<dbReference type="Proteomes" id="UP001597294">
    <property type="component" value="Unassembled WGS sequence"/>
</dbReference>
<comment type="caution">
    <text evidence="6">The sequence shown here is derived from an EMBL/GenBank/DDBJ whole genome shotgun (WGS) entry which is preliminary data.</text>
</comment>
<evidence type="ECO:0000313" key="6">
    <source>
        <dbReference type="EMBL" id="MFD2204216.1"/>
    </source>
</evidence>
<reference evidence="7" key="1">
    <citation type="journal article" date="2019" name="Int. J. Syst. Evol. Microbiol.">
        <title>The Global Catalogue of Microorganisms (GCM) 10K type strain sequencing project: providing services to taxonomists for standard genome sequencing and annotation.</title>
        <authorList>
            <consortium name="The Broad Institute Genomics Platform"/>
            <consortium name="The Broad Institute Genome Sequencing Center for Infectious Disease"/>
            <person name="Wu L."/>
            <person name="Ma J."/>
        </authorList>
    </citation>
    <scope>NUCLEOTIDE SEQUENCE [LARGE SCALE GENOMIC DNA]</scope>
    <source>
        <strain evidence="7">CGMCC 4.7192</strain>
    </source>
</reference>
<dbReference type="InterPro" id="IPR036390">
    <property type="entry name" value="WH_DNA-bd_sf"/>
</dbReference>
<keyword evidence="7" id="KW-1185">Reference proteome</keyword>
<keyword evidence="2" id="KW-0805">Transcription regulation</keyword>
<dbReference type="SUPFAM" id="SSF46785">
    <property type="entry name" value="Winged helix' DNA-binding domain"/>
    <property type="match status" value="1"/>
</dbReference>
<organism evidence="6 7">
    <name type="scientific">Kiloniella antarctica</name>
    <dbReference type="NCBI Taxonomy" id="1550907"/>
    <lineage>
        <taxon>Bacteria</taxon>
        <taxon>Pseudomonadati</taxon>
        <taxon>Pseudomonadota</taxon>
        <taxon>Alphaproteobacteria</taxon>
        <taxon>Rhodospirillales</taxon>
        <taxon>Kiloniellaceae</taxon>
        <taxon>Kiloniella</taxon>
    </lineage>
</organism>
<keyword evidence="3" id="KW-0238">DNA-binding</keyword>
<dbReference type="PANTHER" id="PTHR30126">
    <property type="entry name" value="HTH-TYPE TRANSCRIPTIONAL REGULATOR"/>
    <property type="match status" value="1"/>
</dbReference>
<proteinExistence type="inferred from homology"/>
<keyword evidence="4" id="KW-0804">Transcription</keyword>
<comment type="similarity">
    <text evidence="1">Belongs to the LysR transcriptional regulatory family.</text>
</comment>
<dbReference type="Gene3D" id="1.10.10.10">
    <property type="entry name" value="Winged helix-like DNA-binding domain superfamily/Winged helix DNA-binding domain"/>
    <property type="match status" value="1"/>
</dbReference>
<name>A0ABW5BGB8_9PROT</name>
<sequence length="301" mass="33240">MIGSVTLEQWRIFHAVVKFGGYAHAAKELNKSHSSLHHALSKMQNLLGVALLRTEGKSLVLTSEGEVLLRRSARLLENSEELQMTAKTLSQGWETELSIAVESIFPTSCLFNTLKAFYPQSRGCRLRVRDTVIGATTAAIENKEVDLAIASFLPKGHSGTSIVDVEMLIVVHSSHPLALRKEPITERNLAGHLQIVISEKMVKDTKDKGWLKAEQRWTVDSIGAALSCLHQGIGFCLLPRHEVADDLASGILVSLQVENLLSPKVWLTLVVPRPETLGPAGQLLRDLFLERIDDPYLKSKT</sequence>
<dbReference type="Pfam" id="PF03466">
    <property type="entry name" value="LysR_substrate"/>
    <property type="match status" value="1"/>
</dbReference>
<dbReference type="InterPro" id="IPR036388">
    <property type="entry name" value="WH-like_DNA-bd_sf"/>
</dbReference>
<dbReference type="SUPFAM" id="SSF53850">
    <property type="entry name" value="Periplasmic binding protein-like II"/>
    <property type="match status" value="1"/>
</dbReference>
<evidence type="ECO:0000256" key="4">
    <source>
        <dbReference type="ARBA" id="ARBA00023163"/>
    </source>
</evidence>